<dbReference type="EMBL" id="MAVT02001274">
    <property type="protein sequence ID" value="POS71409.1"/>
    <property type="molecule type" value="Genomic_DNA"/>
</dbReference>
<feature type="compositionally biased region" description="Basic residues" evidence="1">
    <location>
        <begin position="87"/>
        <end position="97"/>
    </location>
</feature>
<dbReference type="InParanoid" id="A0A2P5HMC4"/>
<protein>
    <submittedName>
        <fullName evidence="2">Uncharacterized protein</fullName>
    </submittedName>
</protein>
<gene>
    <name evidence="2" type="ORF">DHEL01_v210194</name>
</gene>
<proteinExistence type="predicted"/>
<accession>A0A2P5HMC4</accession>
<dbReference type="AlphaFoldDB" id="A0A2P5HMC4"/>
<reference evidence="2" key="1">
    <citation type="submission" date="2017-09" db="EMBL/GenBank/DDBJ databases">
        <title>Polyketide synthases of a Diaporthe helianthi virulent isolate.</title>
        <authorList>
            <person name="Baroncelli R."/>
        </authorList>
    </citation>
    <scope>NUCLEOTIDE SEQUENCE [LARGE SCALE GENOMIC DNA]</scope>
    <source>
        <strain evidence="2">7/96</strain>
    </source>
</reference>
<evidence type="ECO:0000313" key="2">
    <source>
        <dbReference type="EMBL" id="POS71409.1"/>
    </source>
</evidence>
<evidence type="ECO:0000256" key="1">
    <source>
        <dbReference type="SAM" id="MobiDB-lite"/>
    </source>
</evidence>
<comment type="caution">
    <text evidence="2">The sequence shown here is derived from an EMBL/GenBank/DDBJ whole genome shotgun (WGS) entry which is preliminary data.</text>
</comment>
<keyword evidence="3" id="KW-1185">Reference proteome</keyword>
<sequence length="97" mass="10947">MLTIFILHLGPVSHHHVVYRQNSLSLLNLVLGLSFYLDSGLAHLPRSSTCCFNRARDTSGYQAPKHPTIPAQARRDHVLRTPYPPKDRKHKRLPAGS</sequence>
<feature type="region of interest" description="Disordered" evidence="1">
    <location>
        <begin position="59"/>
        <end position="97"/>
    </location>
</feature>
<organism evidence="2 3">
    <name type="scientific">Diaporthe helianthi</name>
    <dbReference type="NCBI Taxonomy" id="158607"/>
    <lineage>
        <taxon>Eukaryota</taxon>
        <taxon>Fungi</taxon>
        <taxon>Dikarya</taxon>
        <taxon>Ascomycota</taxon>
        <taxon>Pezizomycotina</taxon>
        <taxon>Sordariomycetes</taxon>
        <taxon>Sordariomycetidae</taxon>
        <taxon>Diaporthales</taxon>
        <taxon>Diaporthaceae</taxon>
        <taxon>Diaporthe</taxon>
    </lineage>
</organism>
<name>A0A2P5HMC4_DIAHE</name>
<dbReference type="Proteomes" id="UP000094444">
    <property type="component" value="Unassembled WGS sequence"/>
</dbReference>
<evidence type="ECO:0000313" key="3">
    <source>
        <dbReference type="Proteomes" id="UP000094444"/>
    </source>
</evidence>